<evidence type="ECO:0000313" key="2">
    <source>
        <dbReference type="EMBL" id="RDI45211.1"/>
    </source>
</evidence>
<feature type="compositionally biased region" description="Polar residues" evidence="1">
    <location>
        <begin position="369"/>
        <end position="378"/>
    </location>
</feature>
<name>A0A370GNX3_9COXI</name>
<evidence type="ECO:0000313" key="3">
    <source>
        <dbReference type="Proteomes" id="UP000254720"/>
    </source>
</evidence>
<evidence type="ECO:0000256" key="1">
    <source>
        <dbReference type="SAM" id="MobiDB-lite"/>
    </source>
</evidence>
<organism evidence="2 3">
    <name type="scientific">Aquicella lusitana</name>
    <dbReference type="NCBI Taxonomy" id="254246"/>
    <lineage>
        <taxon>Bacteria</taxon>
        <taxon>Pseudomonadati</taxon>
        <taxon>Pseudomonadota</taxon>
        <taxon>Gammaproteobacteria</taxon>
        <taxon>Legionellales</taxon>
        <taxon>Coxiellaceae</taxon>
        <taxon>Aquicella</taxon>
    </lineage>
</organism>
<sequence>MQRKFDYGDLLAGFNQLKNKSQIQDTQYVQQPTPVIPVVASSQPSTRHVNRYALLTESQVDKIKKRVAKINDLLLNDLTDEERKIWDVLNQANALAQKICSSDLPSDAEATKDIVGVVQQEEERILADDKLSWLEKIVKIVQFVVSLEAGNCQEKAYFGFLSMLHNLTKYGLTYEGKPVSLKLAYFDNHFVIIVADRFFMDPWLNLAFPLSPGKGEIREVFNGFGELRDYFSIDSNNRCFTHEIMEKRHMPTAIDKLSGAKLNVCLKQLDNQHNDFGVSPPAEMQQKTGSAKRKKTAKKEEELQEDAAPIQEAAHLTNTTASSFYITQEKRRKALVEPNQKETAVTSKGQKAEASSVYQEQAEGEDQLINASPYSSKA</sequence>
<dbReference type="RefSeq" id="WP_114834074.1">
    <property type="nucleotide sequence ID" value="NZ_LR699114.1"/>
</dbReference>
<accession>A0A370GNX3</accession>
<protein>
    <submittedName>
        <fullName evidence="2">Uncharacterized protein</fullName>
    </submittedName>
</protein>
<dbReference type="AlphaFoldDB" id="A0A370GNX3"/>
<comment type="caution">
    <text evidence="2">The sequence shown here is derived from an EMBL/GenBank/DDBJ whole genome shotgun (WGS) entry which is preliminary data.</text>
</comment>
<proteinExistence type="predicted"/>
<dbReference type="Proteomes" id="UP000254720">
    <property type="component" value="Unassembled WGS sequence"/>
</dbReference>
<keyword evidence="3" id="KW-1185">Reference proteome</keyword>
<dbReference type="OrthoDB" id="5654382at2"/>
<dbReference type="InterPro" id="IPR049990">
    <property type="entry name" value="T4SS_Ceg10"/>
</dbReference>
<feature type="region of interest" description="Disordered" evidence="1">
    <location>
        <begin position="275"/>
        <end position="378"/>
    </location>
</feature>
<dbReference type="EMBL" id="QQAX01000007">
    <property type="protein sequence ID" value="RDI45211.1"/>
    <property type="molecule type" value="Genomic_DNA"/>
</dbReference>
<reference evidence="2 3" key="1">
    <citation type="submission" date="2018-07" db="EMBL/GenBank/DDBJ databases">
        <title>Genomic Encyclopedia of Type Strains, Phase IV (KMG-IV): sequencing the most valuable type-strain genomes for metagenomic binning, comparative biology and taxonomic classification.</title>
        <authorList>
            <person name="Goeker M."/>
        </authorList>
    </citation>
    <scope>NUCLEOTIDE SEQUENCE [LARGE SCALE GENOMIC DNA]</scope>
    <source>
        <strain evidence="2 3">DSM 16500</strain>
    </source>
</reference>
<feature type="compositionally biased region" description="Polar residues" evidence="1">
    <location>
        <begin position="316"/>
        <end position="326"/>
    </location>
</feature>
<gene>
    <name evidence="2" type="ORF">C8D86_10790</name>
</gene>
<dbReference type="NCBIfam" id="NF043043">
    <property type="entry name" value="T4SS_Ceg10"/>
    <property type="match status" value="1"/>
</dbReference>